<reference evidence="1 2" key="1">
    <citation type="submission" date="2013-06" db="EMBL/GenBank/DDBJ databases">
        <authorList>
            <person name="Weinstock G."/>
            <person name="Sodergren E."/>
            <person name="Lobos E.A."/>
            <person name="Fulton L."/>
            <person name="Fulton R."/>
            <person name="Courtney L."/>
            <person name="Fronick C."/>
            <person name="O'Laughlin M."/>
            <person name="Godfrey J."/>
            <person name="Wilson R.M."/>
            <person name="Miner T."/>
            <person name="Farmer C."/>
            <person name="Delehaunty K."/>
            <person name="Cordes M."/>
            <person name="Minx P."/>
            <person name="Tomlinson C."/>
            <person name="Chen J."/>
            <person name="Wollam A."/>
            <person name="Pepin K.H."/>
            <person name="Bhonagiri V."/>
            <person name="Zhang X."/>
            <person name="Warren W."/>
            <person name="Mitreva M."/>
            <person name="Mardis E.R."/>
            <person name="Wilson R.K."/>
        </authorList>
    </citation>
    <scope>NUCLEOTIDE SEQUENCE [LARGE SCALE GENOMIC DNA]</scope>
    <source>
        <strain evidence="1 2">W1703</strain>
    </source>
</reference>
<evidence type="ECO:0000313" key="2">
    <source>
        <dbReference type="Proteomes" id="UP000016617"/>
    </source>
</evidence>
<sequence>MFGRAVFYTFCHGNYVLSRVSDLRLQSFLITQALISMFDFL</sequence>
<dbReference type="AlphaFoldDB" id="U2IPW5"/>
<evidence type="ECO:0000313" key="1">
    <source>
        <dbReference type="EMBL" id="ERJ75956.1"/>
    </source>
</evidence>
<protein>
    <submittedName>
        <fullName evidence="1">Uncharacterized protein</fullName>
    </submittedName>
</protein>
<organism evidence="1 2">
    <name type="scientific">Streptococcus sobrinus W1703</name>
    <dbReference type="NCBI Taxonomy" id="1227275"/>
    <lineage>
        <taxon>Bacteria</taxon>
        <taxon>Bacillati</taxon>
        <taxon>Bacillota</taxon>
        <taxon>Bacilli</taxon>
        <taxon>Lactobacillales</taxon>
        <taxon>Streptococcaceae</taxon>
        <taxon>Streptococcus</taxon>
    </lineage>
</organism>
<gene>
    <name evidence="1" type="ORF">HMPREF1557_01287</name>
</gene>
<dbReference type="Proteomes" id="UP000016617">
    <property type="component" value="Unassembled WGS sequence"/>
</dbReference>
<dbReference type="HOGENOM" id="CLU_3277545_0_0_9"/>
<dbReference type="PATRIC" id="fig|1227275.3.peg.1140"/>
<proteinExistence type="predicted"/>
<name>U2IPW5_9STRE</name>
<comment type="caution">
    <text evidence="1">The sequence shown here is derived from an EMBL/GenBank/DDBJ whole genome shotgun (WGS) entry which is preliminary data.</text>
</comment>
<dbReference type="EMBL" id="AWVA01000080">
    <property type="protein sequence ID" value="ERJ75956.1"/>
    <property type="molecule type" value="Genomic_DNA"/>
</dbReference>
<accession>U2IPW5</accession>